<dbReference type="PANTHER" id="PTHR33392:SF6">
    <property type="entry name" value="POLYISOPRENYL-TEICHOIC ACID--PEPTIDOGLYCAN TEICHOIC ACID TRANSFERASE TAGU"/>
    <property type="match status" value="1"/>
</dbReference>
<dbReference type="InterPro" id="IPR050922">
    <property type="entry name" value="LytR/CpsA/Psr_CW_biosynth"/>
</dbReference>
<keyword evidence="4" id="KW-1185">Reference proteome</keyword>
<dbReference type="Pfam" id="PF03816">
    <property type="entry name" value="LytR_cpsA_psr"/>
    <property type="match status" value="1"/>
</dbReference>
<proteinExistence type="inferred from homology"/>
<evidence type="ECO:0000259" key="2">
    <source>
        <dbReference type="Pfam" id="PF03816"/>
    </source>
</evidence>
<evidence type="ECO:0000313" key="4">
    <source>
        <dbReference type="Proteomes" id="UP001344888"/>
    </source>
</evidence>
<sequence length="309" mass="35357">MKKRTKSKMQIWKKVVLWLLVLFITGAASYGVYTYYSFQKAIGKMQTQEHPNDNEAIISDKLPHIDPFSVLLLGIDEREYDTGRTDTMIVVTVNPDKKSVKMLSIPRDARVEIVGNNTVEKINHAYARGGIPMSIATVENILNIPIDYYIAVNMEGFLQIIDVLGGVTVNNDLALSHRQYSFPKGEVTLDGEEALIFTRIRYEDPRGDFGRQLRQKQLIEAIAEKAASPSTLFKLNDIFDVLGDNVQMNFPMNNLYQLQKLYANLNKDIDQLQFEQGNGQRIDTLWYYIFDQEELLDIGNSLQQHLEVE</sequence>
<dbReference type="RefSeq" id="WP_326124280.1">
    <property type="nucleotide sequence ID" value="NZ_JARSFG010000019.1"/>
</dbReference>
<feature type="domain" description="Cell envelope-related transcriptional attenuator" evidence="2">
    <location>
        <begin position="84"/>
        <end position="227"/>
    </location>
</feature>
<accession>A0AAW9NU61</accession>
<comment type="caution">
    <text evidence="3">The sequence shown here is derived from an EMBL/GenBank/DDBJ whole genome shotgun (WGS) entry which is preliminary data.</text>
</comment>
<dbReference type="AlphaFoldDB" id="A0AAW9NU61"/>
<protein>
    <submittedName>
        <fullName evidence="3">LCP family protein</fullName>
    </submittedName>
</protein>
<dbReference type="Gene3D" id="3.40.630.190">
    <property type="entry name" value="LCP protein"/>
    <property type="match status" value="1"/>
</dbReference>
<reference evidence="3 4" key="1">
    <citation type="submission" date="2023-03" db="EMBL/GenBank/DDBJ databases">
        <title>Bacillus Genome Sequencing.</title>
        <authorList>
            <person name="Dunlap C."/>
        </authorList>
    </citation>
    <scope>NUCLEOTIDE SEQUENCE [LARGE SCALE GENOMIC DNA]</scope>
    <source>
        <strain evidence="3 4">B-59205</strain>
    </source>
</reference>
<organism evidence="3 4">
    <name type="scientific">Metasolibacillus meyeri</name>
    <dbReference type="NCBI Taxonomy" id="1071052"/>
    <lineage>
        <taxon>Bacteria</taxon>
        <taxon>Bacillati</taxon>
        <taxon>Bacillota</taxon>
        <taxon>Bacilli</taxon>
        <taxon>Bacillales</taxon>
        <taxon>Caryophanaceae</taxon>
        <taxon>Metasolibacillus</taxon>
    </lineage>
</organism>
<evidence type="ECO:0000313" key="3">
    <source>
        <dbReference type="EMBL" id="MEC1179788.1"/>
    </source>
</evidence>
<evidence type="ECO:0000256" key="1">
    <source>
        <dbReference type="ARBA" id="ARBA00006068"/>
    </source>
</evidence>
<dbReference type="Proteomes" id="UP001344888">
    <property type="component" value="Unassembled WGS sequence"/>
</dbReference>
<name>A0AAW9NU61_9BACL</name>
<dbReference type="InterPro" id="IPR004474">
    <property type="entry name" value="LytR_CpsA_psr"/>
</dbReference>
<dbReference type="PANTHER" id="PTHR33392">
    <property type="entry name" value="POLYISOPRENYL-TEICHOIC ACID--PEPTIDOGLYCAN TEICHOIC ACID TRANSFERASE TAGU"/>
    <property type="match status" value="1"/>
</dbReference>
<dbReference type="EMBL" id="JARSFG010000019">
    <property type="protein sequence ID" value="MEC1179788.1"/>
    <property type="molecule type" value="Genomic_DNA"/>
</dbReference>
<gene>
    <name evidence="3" type="ORF">P9B03_14915</name>
</gene>
<comment type="similarity">
    <text evidence="1">Belongs to the LytR/CpsA/Psr (LCP) family.</text>
</comment>
<dbReference type="NCBIfam" id="TIGR00350">
    <property type="entry name" value="lytR_cpsA_psr"/>
    <property type="match status" value="1"/>
</dbReference>